<protein>
    <submittedName>
        <fullName evidence="10">Arylsulfatase A</fullName>
    </submittedName>
</protein>
<accession>A0A1T4XLE4</accession>
<dbReference type="GO" id="GO:0004065">
    <property type="term" value="F:arylsulfatase activity"/>
    <property type="evidence" value="ECO:0007669"/>
    <property type="project" value="TreeGrafter"/>
</dbReference>
<feature type="region of interest" description="Disordered" evidence="7">
    <location>
        <begin position="157"/>
        <end position="183"/>
    </location>
</feature>
<dbReference type="Pfam" id="PF00884">
    <property type="entry name" value="Sulfatase"/>
    <property type="match status" value="1"/>
</dbReference>
<keyword evidence="6" id="KW-0106">Calcium</keyword>
<evidence type="ECO:0000313" key="10">
    <source>
        <dbReference type="EMBL" id="SKA89891.1"/>
    </source>
</evidence>
<dbReference type="InterPro" id="IPR000917">
    <property type="entry name" value="Sulfatase_N"/>
</dbReference>
<sequence>MNRFFILSLVGLSFVTRLPAAETPPNFVVILAEAQGWASMSAPQDDRHPEASRSDFIRTPTLDALAERGARFSDFYAASPRCTPTRAALVTGRNPAALKMTFVNEGKKDGLVQPGDRVIQPTCITELPAGIATLATLLKQQGYATAHFGKWHLGRANPREHGYDENDGANSNGGPDEVEDPNPKQCYAIAEQGMAFMDRQVKARRPFLLQLSQYPGRGPVTAREDTLEAVRRRLGTRMDFQRIGLAAGNEEIDKSLGLVVEKLRALGALENTYIIYTADHGAQGNKANGVLNQGKGSVWEGGLRVPLLISGPHIPPRLFCHAPASTMDVLPTILELARCSLPVPGLEGSSLVPLLRGAQELRRSQDSLVIHFPHYDKDPLGPASALYWQHWKLIRFYETDQRLLFDLSGDIEERKDQAKEQPQIAAQLDHRLTTYLNQVHADLPRPNPNYDPEGARSGDRRGGQGPGKKGNPKAQ</sequence>
<dbReference type="AlphaFoldDB" id="A0A1T4XLE4"/>
<dbReference type="PANTHER" id="PTHR42693">
    <property type="entry name" value="ARYLSULFATASE FAMILY MEMBER"/>
    <property type="match status" value="1"/>
</dbReference>
<evidence type="ECO:0000256" key="6">
    <source>
        <dbReference type="ARBA" id="ARBA00022837"/>
    </source>
</evidence>
<dbReference type="Gene3D" id="3.30.1120.10">
    <property type="match status" value="1"/>
</dbReference>
<dbReference type="Proteomes" id="UP000190774">
    <property type="component" value="Unassembled WGS sequence"/>
</dbReference>
<keyword evidence="11" id="KW-1185">Reference proteome</keyword>
<dbReference type="OrthoDB" id="246867at2"/>
<feature type="compositionally biased region" description="Basic and acidic residues" evidence="7">
    <location>
        <begin position="453"/>
        <end position="462"/>
    </location>
</feature>
<dbReference type="GO" id="GO:0046872">
    <property type="term" value="F:metal ion binding"/>
    <property type="evidence" value="ECO:0007669"/>
    <property type="project" value="UniProtKB-KW"/>
</dbReference>
<evidence type="ECO:0000256" key="1">
    <source>
        <dbReference type="ARBA" id="ARBA00001913"/>
    </source>
</evidence>
<keyword evidence="5" id="KW-0378">Hydrolase</keyword>
<evidence type="ECO:0000259" key="9">
    <source>
        <dbReference type="Pfam" id="PF00884"/>
    </source>
</evidence>
<dbReference type="InterPro" id="IPR017850">
    <property type="entry name" value="Alkaline_phosphatase_core_sf"/>
</dbReference>
<evidence type="ECO:0000256" key="4">
    <source>
        <dbReference type="ARBA" id="ARBA00022729"/>
    </source>
</evidence>
<feature type="domain" description="Sulfatase N-terminal" evidence="9">
    <location>
        <begin position="25"/>
        <end position="337"/>
    </location>
</feature>
<dbReference type="InterPro" id="IPR050738">
    <property type="entry name" value="Sulfatase"/>
</dbReference>
<evidence type="ECO:0000256" key="7">
    <source>
        <dbReference type="SAM" id="MobiDB-lite"/>
    </source>
</evidence>
<dbReference type="EMBL" id="FUYE01000004">
    <property type="protein sequence ID" value="SKA89891.1"/>
    <property type="molecule type" value="Genomic_DNA"/>
</dbReference>
<dbReference type="STRING" id="48467.SAMN02745166_01630"/>
<feature type="signal peptide" evidence="8">
    <location>
        <begin position="1"/>
        <end position="20"/>
    </location>
</feature>
<evidence type="ECO:0000313" key="11">
    <source>
        <dbReference type="Proteomes" id="UP000190774"/>
    </source>
</evidence>
<proteinExistence type="inferred from homology"/>
<evidence type="ECO:0000256" key="5">
    <source>
        <dbReference type="ARBA" id="ARBA00022801"/>
    </source>
</evidence>
<dbReference type="Gene3D" id="3.40.720.10">
    <property type="entry name" value="Alkaline Phosphatase, subunit A"/>
    <property type="match status" value="1"/>
</dbReference>
<dbReference type="RefSeq" id="WP_078812816.1">
    <property type="nucleotide sequence ID" value="NZ_FUYE01000004.1"/>
</dbReference>
<gene>
    <name evidence="10" type="ORF">SAMN02745166_01630</name>
</gene>
<keyword evidence="3" id="KW-0479">Metal-binding</keyword>
<dbReference type="PANTHER" id="PTHR42693:SF42">
    <property type="entry name" value="ARYLSULFATASE G"/>
    <property type="match status" value="1"/>
</dbReference>
<name>A0A1T4XLE4_9BACT</name>
<organism evidence="10 11">
    <name type="scientific">Prosthecobacter debontii</name>
    <dbReference type="NCBI Taxonomy" id="48467"/>
    <lineage>
        <taxon>Bacteria</taxon>
        <taxon>Pseudomonadati</taxon>
        <taxon>Verrucomicrobiota</taxon>
        <taxon>Verrucomicrobiia</taxon>
        <taxon>Verrucomicrobiales</taxon>
        <taxon>Verrucomicrobiaceae</taxon>
        <taxon>Prosthecobacter</taxon>
    </lineage>
</organism>
<feature type="region of interest" description="Disordered" evidence="7">
    <location>
        <begin position="439"/>
        <end position="475"/>
    </location>
</feature>
<evidence type="ECO:0000256" key="3">
    <source>
        <dbReference type="ARBA" id="ARBA00022723"/>
    </source>
</evidence>
<reference evidence="11" key="1">
    <citation type="submission" date="2017-02" db="EMBL/GenBank/DDBJ databases">
        <authorList>
            <person name="Varghese N."/>
            <person name="Submissions S."/>
        </authorList>
    </citation>
    <scope>NUCLEOTIDE SEQUENCE [LARGE SCALE GENOMIC DNA]</scope>
    <source>
        <strain evidence="11">ATCC 700200</strain>
    </source>
</reference>
<evidence type="ECO:0000256" key="8">
    <source>
        <dbReference type="SAM" id="SignalP"/>
    </source>
</evidence>
<evidence type="ECO:0000256" key="2">
    <source>
        <dbReference type="ARBA" id="ARBA00008779"/>
    </source>
</evidence>
<comment type="similarity">
    <text evidence="2">Belongs to the sulfatase family.</text>
</comment>
<keyword evidence="4 8" id="KW-0732">Signal</keyword>
<dbReference type="SUPFAM" id="SSF53649">
    <property type="entry name" value="Alkaline phosphatase-like"/>
    <property type="match status" value="1"/>
</dbReference>
<comment type="cofactor">
    <cofactor evidence="1">
        <name>Ca(2+)</name>
        <dbReference type="ChEBI" id="CHEBI:29108"/>
    </cofactor>
</comment>
<feature type="chain" id="PRO_5012798086" evidence="8">
    <location>
        <begin position="21"/>
        <end position="475"/>
    </location>
</feature>